<sequence length="492" mass="48784">MVPEVPSPFEWLADSAGKVAADAWTTAMLGLWNAGLWVLRLALRFVDGLLTPDLSPDGPGAAIYATTFWLAGVLVLVMLMVQLGVTALRRDGKSLATALIGSAKFVVVWAGWLVYGAAVVAACGGISRALMRNLLRVDSWAAWQPFTELDVAHVTEATVATVLGLLGLLLWLAAIGHLLVMITRAGALIVLAAMTPAMAAGLVADAGRTWFWKSLRWFHAAAFTPVLMVLMLGVGVQMTNGVAYGRADSVERAVGTALPGVLLIVVACFAPLALFKLLAFVDPTTSSGAALRAGLASADGVGGFLSGRSGSSAGDGVAAAAGGGDGRSSGEAASGEATDARFSQAASTLALGAGGGAAGLAAAGLDAARQTAASATAVGSDLTNQMSVGHHSYHPNNPDVSSEYDRPEADDGTDGGLGQDEPGSAPDHRDSPAAGGGPRSEGSPAGRGGSGPGGGGSASPPRRPPGPAAGGTGAGAAEGAAGAAASVPIVPV</sequence>
<feature type="transmembrane region" description="Helical" evidence="2">
    <location>
        <begin position="63"/>
        <end position="85"/>
    </location>
</feature>
<feature type="transmembrane region" description="Helical" evidence="2">
    <location>
        <begin position="257"/>
        <end position="281"/>
    </location>
</feature>
<evidence type="ECO:0000256" key="2">
    <source>
        <dbReference type="SAM" id="Phobius"/>
    </source>
</evidence>
<feature type="transmembrane region" description="Helical" evidence="2">
    <location>
        <begin position="106"/>
        <end position="131"/>
    </location>
</feature>
<reference evidence="3 4" key="1">
    <citation type="submission" date="2016-10" db="EMBL/GenBank/DDBJ databases">
        <authorList>
            <person name="de Groot N.N."/>
        </authorList>
    </citation>
    <scope>NUCLEOTIDE SEQUENCE [LARGE SCALE GENOMIC DNA]</scope>
    <source>
        <strain evidence="3 4">DSM 21741</strain>
    </source>
</reference>
<dbReference type="RefSeq" id="WP_091413617.1">
    <property type="nucleotide sequence ID" value="NZ_LT629749.1"/>
</dbReference>
<dbReference type="STRING" id="546871.SAMN04488543_2813"/>
<dbReference type="OrthoDB" id="4855643at2"/>
<dbReference type="Proteomes" id="UP000199092">
    <property type="component" value="Chromosome I"/>
</dbReference>
<gene>
    <name evidence="3" type="ORF">SAMN04488543_2813</name>
</gene>
<feature type="transmembrane region" description="Helical" evidence="2">
    <location>
        <begin position="185"/>
        <end position="204"/>
    </location>
</feature>
<keyword evidence="4" id="KW-1185">Reference proteome</keyword>
<dbReference type="AlphaFoldDB" id="A0A1H1WS52"/>
<feature type="compositionally biased region" description="Low complexity" evidence="1">
    <location>
        <begin position="477"/>
        <end position="486"/>
    </location>
</feature>
<evidence type="ECO:0008006" key="5">
    <source>
        <dbReference type="Google" id="ProtNLM"/>
    </source>
</evidence>
<feature type="transmembrane region" description="Helical" evidence="2">
    <location>
        <begin position="216"/>
        <end position="236"/>
    </location>
</feature>
<accession>A0A1H1WS52</accession>
<proteinExistence type="predicted"/>
<feature type="compositionally biased region" description="Gly residues" evidence="1">
    <location>
        <begin position="434"/>
        <end position="457"/>
    </location>
</feature>
<dbReference type="EMBL" id="LT629749">
    <property type="protein sequence ID" value="SDS99914.1"/>
    <property type="molecule type" value="Genomic_DNA"/>
</dbReference>
<organism evidence="3 4">
    <name type="scientific">Friedmanniella luteola</name>
    <dbReference type="NCBI Taxonomy" id="546871"/>
    <lineage>
        <taxon>Bacteria</taxon>
        <taxon>Bacillati</taxon>
        <taxon>Actinomycetota</taxon>
        <taxon>Actinomycetes</taxon>
        <taxon>Propionibacteriales</taxon>
        <taxon>Nocardioidaceae</taxon>
        <taxon>Friedmanniella</taxon>
    </lineage>
</organism>
<keyword evidence="2" id="KW-0812">Transmembrane</keyword>
<keyword evidence="2" id="KW-0472">Membrane</keyword>
<evidence type="ECO:0000313" key="3">
    <source>
        <dbReference type="EMBL" id="SDS99914.1"/>
    </source>
</evidence>
<feature type="region of interest" description="Disordered" evidence="1">
    <location>
        <begin position="316"/>
        <end position="339"/>
    </location>
</feature>
<protein>
    <recommendedName>
        <fullName evidence="5">TrbL/VirB6 plasmid conjugal transfer protein</fullName>
    </recommendedName>
</protein>
<name>A0A1H1WS52_9ACTN</name>
<keyword evidence="2" id="KW-1133">Transmembrane helix</keyword>
<evidence type="ECO:0000313" key="4">
    <source>
        <dbReference type="Proteomes" id="UP000199092"/>
    </source>
</evidence>
<feature type="region of interest" description="Disordered" evidence="1">
    <location>
        <begin position="386"/>
        <end position="492"/>
    </location>
</feature>
<feature type="transmembrane region" description="Helical" evidence="2">
    <location>
        <begin position="151"/>
        <end position="173"/>
    </location>
</feature>
<evidence type="ECO:0000256" key="1">
    <source>
        <dbReference type="SAM" id="MobiDB-lite"/>
    </source>
</evidence>